<dbReference type="RefSeq" id="XP_016627685.1">
    <property type="nucleotide sequence ID" value="XM_016781232.1"/>
</dbReference>
<evidence type="ECO:0000313" key="1">
    <source>
        <dbReference type="EMBL" id="KIX93562.1"/>
    </source>
</evidence>
<gene>
    <name evidence="1" type="ORF">Z520_10740</name>
</gene>
<name>A0A0D2JK02_9EURO</name>
<protein>
    <submittedName>
        <fullName evidence="1">Uncharacterized protein</fullName>
    </submittedName>
</protein>
<dbReference type="GeneID" id="27716486"/>
<dbReference type="VEuPathDB" id="FungiDB:Z520_10740"/>
<dbReference type="AlphaFoldDB" id="A0A0D2JK02"/>
<dbReference type="EMBL" id="KN848093">
    <property type="protein sequence ID" value="KIX93562.1"/>
    <property type="molecule type" value="Genomic_DNA"/>
</dbReference>
<keyword evidence="2" id="KW-1185">Reference proteome</keyword>
<sequence length="83" mass="9745">MFIEGLREYNRLYNSHLEAFRNENISEMTEDSIRQHQMSNPPMMLAARLQIKSRTTRIDVDCWTFGGSAFPYRESPPNALCFL</sequence>
<reference evidence="1 2" key="1">
    <citation type="submission" date="2015-01" db="EMBL/GenBank/DDBJ databases">
        <title>The Genome Sequence of Fonsecaea multimorphosa CBS 102226.</title>
        <authorList>
            <consortium name="The Broad Institute Genomics Platform"/>
            <person name="Cuomo C."/>
            <person name="de Hoog S."/>
            <person name="Gorbushina A."/>
            <person name="Stielow B."/>
            <person name="Teixiera M."/>
            <person name="Abouelleil A."/>
            <person name="Chapman S.B."/>
            <person name="Priest M."/>
            <person name="Young S.K."/>
            <person name="Wortman J."/>
            <person name="Nusbaum C."/>
            <person name="Birren B."/>
        </authorList>
    </citation>
    <scope>NUCLEOTIDE SEQUENCE [LARGE SCALE GENOMIC DNA]</scope>
    <source>
        <strain evidence="1 2">CBS 102226</strain>
    </source>
</reference>
<dbReference type="Proteomes" id="UP000053411">
    <property type="component" value="Unassembled WGS sequence"/>
</dbReference>
<organism evidence="1 2">
    <name type="scientific">Fonsecaea multimorphosa CBS 102226</name>
    <dbReference type="NCBI Taxonomy" id="1442371"/>
    <lineage>
        <taxon>Eukaryota</taxon>
        <taxon>Fungi</taxon>
        <taxon>Dikarya</taxon>
        <taxon>Ascomycota</taxon>
        <taxon>Pezizomycotina</taxon>
        <taxon>Eurotiomycetes</taxon>
        <taxon>Chaetothyriomycetidae</taxon>
        <taxon>Chaetothyriales</taxon>
        <taxon>Herpotrichiellaceae</taxon>
        <taxon>Fonsecaea</taxon>
    </lineage>
</organism>
<evidence type="ECO:0000313" key="2">
    <source>
        <dbReference type="Proteomes" id="UP000053411"/>
    </source>
</evidence>
<accession>A0A0D2JK02</accession>
<proteinExistence type="predicted"/>